<evidence type="ECO:0000256" key="9">
    <source>
        <dbReference type="ARBA" id="ARBA00022842"/>
    </source>
</evidence>
<dbReference type="GO" id="GO:0046872">
    <property type="term" value="F:metal ion binding"/>
    <property type="evidence" value="ECO:0007669"/>
    <property type="project" value="UniProtKB-KW"/>
</dbReference>
<gene>
    <name evidence="17" type="primary">fahA</name>
    <name evidence="17" type="ORF">CK503_03020</name>
</gene>
<evidence type="ECO:0000256" key="4">
    <source>
        <dbReference type="ARBA" id="ARBA00010211"/>
    </source>
</evidence>
<feature type="active site" description="Proton acceptor" evidence="12">
    <location>
        <position position="146"/>
    </location>
</feature>
<keyword evidence="18" id="KW-1185">Reference proteome</keyword>
<keyword evidence="11" id="KW-0585">Phenylalanine catabolism</keyword>
<dbReference type="EMBL" id="NSKE01000002">
    <property type="protein sequence ID" value="PAU95185.1"/>
    <property type="molecule type" value="Genomic_DNA"/>
</dbReference>
<comment type="cofactor">
    <cofactor evidence="2 14">
        <name>Mg(2+)</name>
        <dbReference type="ChEBI" id="CHEBI:18420"/>
    </cofactor>
</comment>
<keyword evidence="8 14" id="KW-0106">Calcium</keyword>
<dbReference type="SUPFAM" id="SSF63433">
    <property type="entry name" value="Fumarylacetoacetate hydrolase, FAH, N-terminal domain"/>
    <property type="match status" value="1"/>
</dbReference>
<dbReference type="InterPro" id="IPR011234">
    <property type="entry name" value="Fumarylacetoacetase-like_C"/>
</dbReference>
<evidence type="ECO:0000256" key="3">
    <source>
        <dbReference type="ARBA" id="ARBA00004782"/>
    </source>
</evidence>
<dbReference type="EC" id="3.7.1.2" evidence="5"/>
<evidence type="ECO:0000256" key="12">
    <source>
        <dbReference type="PIRSR" id="PIRSR605959-1"/>
    </source>
</evidence>
<dbReference type="InterPro" id="IPR036462">
    <property type="entry name" value="Fumarylacetoacetase_N_sf"/>
</dbReference>
<feature type="binding site" evidence="13">
    <location>
        <position position="155"/>
    </location>
    <ligand>
        <name>substrate</name>
    </ligand>
</feature>
<comment type="similarity">
    <text evidence="4">Belongs to the FAH family.</text>
</comment>
<comment type="caution">
    <text evidence="17">The sequence shown here is derived from an EMBL/GenBank/DDBJ whole genome shotgun (WGS) entry which is preliminary data.</text>
</comment>
<sequence length="434" mass="48543">MHDMHPTNDPNLESFVEVDSDSHFPIQNLPYGVARSKDDGEVFICTAIGNYVVNLTELDATGVFDGPELDGKPVFRERTLNTFMELGRSAWAEARSYISTLLSADEPALRDNQPLRERVLTPMNEVEMLLPVDIGDYTDFYSSEQHATNVGSMFRDPENALKPNWKHLPVGYHGRASSVVISGTELHRPQGQILPPESDDTPIFSECKLCDFELEMGFLTGPGNELGSPISVKDAEDHIFGLMLVNDWSARDIQKWEYQPLGPFLAKNWATSVSPWIVTLDALEPFRMEGPEQDPEPLPYLKSEGNWTFDINLDVFLQSENMDQPHKICASNAKNLYWNIAQQLAHHTVTGCNVRPGDLYASGTISGEEKSSYGSMLELSWKGTDPIELPNGESRTFLEDGDEVTMTGYADTDEYRIGFGEVKGKILPAKELEE</sequence>
<evidence type="ECO:0000256" key="11">
    <source>
        <dbReference type="ARBA" id="ARBA00023232"/>
    </source>
</evidence>
<dbReference type="GO" id="GO:1902000">
    <property type="term" value="P:homogentisate catabolic process"/>
    <property type="evidence" value="ECO:0007669"/>
    <property type="project" value="TreeGrafter"/>
</dbReference>
<name>A0A2A2GE97_9BACT</name>
<evidence type="ECO:0000256" key="5">
    <source>
        <dbReference type="ARBA" id="ARBA00012094"/>
    </source>
</evidence>
<dbReference type="Gene3D" id="3.90.850.10">
    <property type="entry name" value="Fumarylacetoacetase-like, C-terminal domain"/>
    <property type="match status" value="1"/>
</dbReference>
<dbReference type="PANTHER" id="PTHR43069">
    <property type="entry name" value="FUMARYLACETOACETASE"/>
    <property type="match status" value="1"/>
</dbReference>
<evidence type="ECO:0000256" key="1">
    <source>
        <dbReference type="ARBA" id="ARBA00001913"/>
    </source>
</evidence>
<reference evidence="17 18" key="1">
    <citation type="submission" date="2017-08" db="EMBL/GenBank/DDBJ databases">
        <title>Aliifodinibius alkalisoli sp. nov., isolated from saline alkaline soil.</title>
        <authorList>
            <person name="Liu D."/>
            <person name="Zhang G."/>
        </authorList>
    </citation>
    <scope>NUCLEOTIDE SEQUENCE [LARGE SCALE GENOMIC DNA]</scope>
    <source>
        <strain evidence="17 18">WN023</strain>
    </source>
</reference>
<evidence type="ECO:0000256" key="14">
    <source>
        <dbReference type="PIRSR" id="PIRSR605959-3"/>
    </source>
</evidence>
<dbReference type="OrthoDB" id="3766879at2"/>
<feature type="binding site" evidence="14">
    <location>
        <position position="215"/>
    </location>
    <ligand>
        <name>Ca(2+)</name>
        <dbReference type="ChEBI" id="CHEBI:29108"/>
    </ligand>
</feature>
<evidence type="ECO:0000256" key="7">
    <source>
        <dbReference type="ARBA" id="ARBA00022801"/>
    </source>
</evidence>
<dbReference type="InterPro" id="IPR005959">
    <property type="entry name" value="Fumarylacetoacetase"/>
</dbReference>
<feature type="binding site" evidence="14">
    <location>
        <position position="139"/>
    </location>
    <ligand>
        <name>Ca(2+)</name>
        <dbReference type="ChEBI" id="CHEBI:29108"/>
    </ligand>
</feature>
<keyword evidence="10" id="KW-0828">Tyrosine catabolism</keyword>
<feature type="binding site" evidence="14">
    <location>
        <position position="267"/>
    </location>
    <ligand>
        <name>Mg(2+)</name>
        <dbReference type="ChEBI" id="CHEBI:18420"/>
    </ligand>
</feature>
<dbReference type="Pfam" id="PF09298">
    <property type="entry name" value="FAA_hydrolase_N"/>
    <property type="match status" value="1"/>
</dbReference>
<feature type="binding site" evidence="14">
    <location>
        <position position="247"/>
    </location>
    <ligand>
        <name>Mg(2+)</name>
        <dbReference type="ChEBI" id="CHEBI:18420"/>
    </ligand>
</feature>
<evidence type="ECO:0000313" key="18">
    <source>
        <dbReference type="Proteomes" id="UP000218831"/>
    </source>
</evidence>
<dbReference type="PANTHER" id="PTHR43069:SF2">
    <property type="entry name" value="FUMARYLACETOACETASE"/>
    <property type="match status" value="1"/>
</dbReference>
<evidence type="ECO:0000313" key="17">
    <source>
        <dbReference type="EMBL" id="PAU95185.1"/>
    </source>
</evidence>
<dbReference type="InterPro" id="IPR015377">
    <property type="entry name" value="Fumarylacetoacetase_N"/>
</dbReference>
<evidence type="ECO:0000259" key="16">
    <source>
        <dbReference type="Pfam" id="PF09298"/>
    </source>
</evidence>
<accession>A0A2A2GE97</accession>
<feature type="binding site" evidence="13">
    <location>
        <position position="364"/>
    </location>
    <ligand>
        <name>substrate</name>
    </ligand>
</feature>
<evidence type="ECO:0000256" key="8">
    <source>
        <dbReference type="ARBA" id="ARBA00022837"/>
    </source>
</evidence>
<organism evidence="17 18">
    <name type="scientific">Fodinibius salipaludis</name>
    <dbReference type="NCBI Taxonomy" id="2032627"/>
    <lineage>
        <taxon>Bacteria</taxon>
        <taxon>Pseudomonadati</taxon>
        <taxon>Balneolota</taxon>
        <taxon>Balneolia</taxon>
        <taxon>Balneolales</taxon>
        <taxon>Balneolaceae</taxon>
        <taxon>Fodinibius</taxon>
    </lineage>
</organism>
<keyword evidence="6 14" id="KW-0479">Metal-binding</keyword>
<protein>
    <recommendedName>
        <fullName evidence="5">fumarylacetoacetase</fullName>
        <ecNumber evidence="5">3.7.1.2</ecNumber>
    </recommendedName>
</protein>
<dbReference type="SUPFAM" id="SSF56529">
    <property type="entry name" value="FAH"/>
    <property type="match status" value="1"/>
</dbReference>
<evidence type="ECO:0000259" key="15">
    <source>
        <dbReference type="Pfam" id="PF01557"/>
    </source>
</evidence>
<evidence type="ECO:0000256" key="2">
    <source>
        <dbReference type="ARBA" id="ARBA00001946"/>
    </source>
</evidence>
<keyword evidence="7" id="KW-0378">Hydrolase</keyword>
<dbReference type="FunFam" id="3.90.850.10:FF:000004">
    <property type="entry name" value="Fumarylacetoacetase"/>
    <property type="match status" value="1"/>
</dbReference>
<dbReference type="Proteomes" id="UP000218831">
    <property type="component" value="Unassembled WGS sequence"/>
</dbReference>
<feature type="binding site" evidence="13">
    <location>
        <position position="141"/>
    </location>
    <ligand>
        <name>substrate</name>
    </ligand>
</feature>
<dbReference type="NCBIfam" id="TIGR01266">
    <property type="entry name" value="fum_ac_acetase"/>
    <property type="match status" value="1"/>
</dbReference>
<keyword evidence="9 14" id="KW-0460">Magnesium</keyword>
<dbReference type="UniPathway" id="UPA00139">
    <property type="reaction ID" value="UER00341"/>
</dbReference>
<dbReference type="GO" id="GO:0006572">
    <property type="term" value="P:L-tyrosine catabolic process"/>
    <property type="evidence" value="ECO:0007669"/>
    <property type="project" value="UniProtKB-KW"/>
</dbReference>
<proteinExistence type="inferred from homology"/>
<feature type="binding site" evidence="14">
    <location>
        <position position="213"/>
    </location>
    <ligand>
        <name>Ca(2+)</name>
        <dbReference type="ChEBI" id="CHEBI:29108"/>
    </ligand>
</feature>
<comment type="cofactor">
    <cofactor evidence="1 14">
        <name>Ca(2+)</name>
        <dbReference type="ChEBI" id="CHEBI:29108"/>
    </cofactor>
</comment>
<feature type="binding site" evidence="14">
    <location>
        <position position="271"/>
    </location>
    <ligand>
        <name>Mg(2+)</name>
        <dbReference type="ChEBI" id="CHEBI:18420"/>
    </ligand>
</feature>
<dbReference type="AlphaFoldDB" id="A0A2A2GE97"/>
<evidence type="ECO:0000256" key="6">
    <source>
        <dbReference type="ARBA" id="ARBA00022723"/>
    </source>
</evidence>
<dbReference type="Pfam" id="PF01557">
    <property type="entry name" value="FAA_hydrolase"/>
    <property type="match status" value="1"/>
</dbReference>
<dbReference type="Gene3D" id="2.30.30.230">
    <property type="entry name" value="Fumarylacetoacetase, N-terminal domain"/>
    <property type="match status" value="1"/>
</dbReference>
<dbReference type="GO" id="GO:0004334">
    <property type="term" value="F:fumarylacetoacetase activity"/>
    <property type="evidence" value="ECO:0007669"/>
    <property type="project" value="UniProtKB-EC"/>
</dbReference>
<feature type="domain" description="Fumarylacetoacetase-like C-terminal" evidence="15">
    <location>
        <begin position="138"/>
        <end position="422"/>
    </location>
</feature>
<dbReference type="InterPro" id="IPR036663">
    <property type="entry name" value="Fumarylacetoacetase_C_sf"/>
</dbReference>
<feature type="binding site" evidence="14">
    <location>
        <position position="247"/>
    </location>
    <ligand>
        <name>Ca(2+)</name>
        <dbReference type="ChEBI" id="CHEBI:29108"/>
    </ligand>
</feature>
<feature type="binding site" evidence="13">
    <location>
        <position position="258"/>
    </location>
    <ligand>
        <name>substrate</name>
    </ligand>
</feature>
<evidence type="ECO:0000256" key="13">
    <source>
        <dbReference type="PIRSR" id="PIRSR605959-2"/>
    </source>
</evidence>
<dbReference type="GO" id="GO:0006559">
    <property type="term" value="P:L-phenylalanine catabolic process"/>
    <property type="evidence" value="ECO:0007669"/>
    <property type="project" value="UniProtKB-UniPathway"/>
</dbReference>
<feature type="domain" description="Fumarylacetoacetase N-terminal" evidence="16">
    <location>
        <begin position="27"/>
        <end position="131"/>
    </location>
</feature>
<evidence type="ECO:0000256" key="10">
    <source>
        <dbReference type="ARBA" id="ARBA00022878"/>
    </source>
</evidence>
<feature type="binding site" evidence="13">
    <location>
        <position position="254"/>
    </location>
    <ligand>
        <name>substrate</name>
    </ligand>
</feature>
<comment type="pathway">
    <text evidence="3">Amino-acid degradation; L-phenylalanine degradation; acetoacetate and fumarate from L-phenylalanine: step 6/6.</text>
</comment>